<feature type="compositionally biased region" description="Basic residues" evidence="9">
    <location>
        <begin position="314"/>
        <end position="324"/>
    </location>
</feature>
<evidence type="ECO:0000256" key="7">
    <source>
        <dbReference type="ARBA" id="ARBA00031484"/>
    </source>
</evidence>
<feature type="region of interest" description="Disordered" evidence="9">
    <location>
        <begin position="295"/>
        <end position="339"/>
    </location>
</feature>
<sequence length="339" mass="36974">MKFYRLSSSTRLFAGGLIAILVAAAPALAQDTTTQDTTTQDGAAAEAAAPETAAPEGAGDMAAGNTAVARINGKVITEGDLAIAEQDIGESIPDLSEAERRDYLVTYLTDLMIVSEAARKAGVADDPAFQKRMDYMVDRNLMEKYLNDEGMAAATEDEARKLYDEVIKEVPEQERVRARHILVETEDEAKEIKKQLDEGGDFAALAREKSKDPGSGKEGGELGWFTKEEMVPEFAEAAFALEPGQISEPVKSDFGWHIIKTEGKRNKPGFDEVEGELYEMVARQRQRDIIMSLRETADVEKLYEPAAETDGKDKGKKSKTKAGKKKNDEATEGAEPASE</sequence>
<comment type="similarity">
    <text evidence="2">Belongs to the PpiC/parvulin rotamase family.</text>
</comment>
<feature type="signal peptide" evidence="10">
    <location>
        <begin position="1"/>
        <end position="29"/>
    </location>
</feature>
<keyword evidence="8 12" id="KW-0413">Isomerase</keyword>
<dbReference type="Pfam" id="PF00639">
    <property type="entry name" value="Rotamase"/>
    <property type="match status" value="1"/>
</dbReference>
<dbReference type="PROSITE" id="PS50198">
    <property type="entry name" value="PPIC_PPIASE_2"/>
    <property type="match status" value="1"/>
</dbReference>
<evidence type="ECO:0000256" key="3">
    <source>
        <dbReference type="ARBA" id="ARBA00013194"/>
    </source>
</evidence>
<keyword evidence="5 8" id="KW-0697">Rotamase</keyword>
<evidence type="ECO:0000256" key="5">
    <source>
        <dbReference type="ARBA" id="ARBA00023110"/>
    </source>
</evidence>
<dbReference type="InterPro" id="IPR050245">
    <property type="entry name" value="PrsA_foldase"/>
</dbReference>
<dbReference type="PROSITE" id="PS01096">
    <property type="entry name" value="PPIC_PPIASE_1"/>
    <property type="match status" value="1"/>
</dbReference>
<evidence type="ECO:0000256" key="4">
    <source>
        <dbReference type="ARBA" id="ARBA00018370"/>
    </source>
</evidence>
<dbReference type="PANTHER" id="PTHR47245">
    <property type="entry name" value="PEPTIDYLPROLYL ISOMERASE"/>
    <property type="match status" value="1"/>
</dbReference>
<comment type="catalytic activity">
    <reaction evidence="1">
        <text>[protein]-peptidylproline (omega=180) = [protein]-peptidylproline (omega=0)</text>
        <dbReference type="Rhea" id="RHEA:16237"/>
        <dbReference type="Rhea" id="RHEA-COMP:10747"/>
        <dbReference type="Rhea" id="RHEA-COMP:10748"/>
        <dbReference type="ChEBI" id="CHEBI:83833"/>
        <dbReference type="ChEBI" id="CHEBI:83834"/>
        <dbReference type="EC" id="5.2.1.8"/>
    </reaction>
</comment>
<feature type="compositionally biased region" description="Basic and acidic residues" evidence="9">
    <location>
        <begin position="295"/>
        <end position="313"/>
    </location>
</feature>
<evidence type="ECO:0000256" key="9">
    <source>
        <dbReference type="SAM" id="MobiDB-lite"/>
    </source>
</evidence>
<dbReference type="RefSeq" id="WP_340328052.1">
    <property type="nucleotide sequence ID" value="NZ_JAZHOF010000001.1"/>
</dbReference>
<gene>
    <name evidence="12" type="ORF">V3328_02460</name>
</gene>
<dbReference type="InterPro" id="IPR000297">
    <property type="entry name" value="PPIase_PpiC"/>
</dbReference>
<dbReference type="EMBL" id="JAZHOF010000001">
    <property type="protein sequence ID" value="MEJ8570322.1"/>
    <property type="molecule type" value="Genomic_DNA"/>
</dbReference>
<organism evidence="12 13">
    <name type="scientific">Microbaculum marinum</name>
    <dbReference type="NCBI Taxonomy" id="1764581"/>
    <lineage>
        <taxon>Bacteria</taxon>
        <taxon>Pseudomonadati</taxon>
        <taxon>Pseudomonadota</taxon>
        <taxon>Alphaproteobacteria</taxon>
        <taxon>Hyphomicrobiales</taxon>
        <taxon>Tepidamorphaceae</taxon>
        <taxon>Microbaculum</taxon>
    </lineage>
</organism>
<dbReference type="Proteomes" id="UP001378188">
    <property type="component" value="Unassembled WGS sequence"/>
</dbReference>
<accession>A0AAW9RJH4</accession>
<dbReference type="SUPFAM" id="SSF109998">
    <property type="entry name" value="Triger factor/SurA peptide-binding domain-like"/>
    <property type="match status" value="1"/>
</dbReference>
<evidence type="ECO:0000256" key="6">
    <source>
        <dbReference type="ARBA" id="ARBA00030642"/>
    </source>
</evidence>
<feature type="chain" id="PRO_5043443585" description="Parvulin-like PPIase" evidence="10">
    <location>
        <begin position="30"/>
        <end position="339"/>
    </location>
</feature>
<dbReference type="AlphaFoldDB" id="A0AAW9RJH4"/>
<proteinExistence type="inferred from homology"/>
<evidence type="ECO:0000256" key="10">
    <source>
        <dbReference type="SAM" id="SignalP"/>
    </source>
</evidence>
<keyword evidence="10" id="KW-0732">Signal</keyword>
<evidence type="ECO:0000313" key="13">
    <source>
        <dbReference type="Proteomes" id="UP001378188"/>
    </source>
</evidence>
<comment type="caution">
    <text evidence="12">The sequence shown here is derived from an EMBL/GenBank/DDBJ whole genome shotgun (WGS) entry which is preliminary data.</text>
</comment>
<feature type="region of interest" description="Disordered" evidence="9">
    <location>
        <begin position="33"/>
        <end position="60"/>
    </location>
</feature>
<dbReference type="EC" id="5.2.1.8" evidence="3"/>
<keyword evidence="13" id="KW-1185">Reference proteome</keyword>
<dbReference type="InterPro" id="IPR046357">
    <property type="entry name" value="PPIase_dom_sf"/>
</dbReference>
<evidence type="ECO:0000313" key="12">
    <source>
        <dbReference type="EMBL" id="MEJ8570322.1"/>
    </source>
</evidence>
<evidence type="ECO:0000259" key="11">
    <source>
        <dbReference type="PROSITE" id="PS50198"/>
    </source>
</evidence>
<name>A0AAW9RJH4_9HYPH</name>
<evidence type="ECO:0000256" key="2">
    <source>
        <dbReference type="ARBA" id="ARBA00007656"/>
    </source>
</evidence>
<feature type="domain" description="PpiC" evidence="11">
    <location>
        <begin position="173"/>
        <end position="263"/>
    </location>
</feature>
<dbReference type="Gene3D" id="3.10.50.40">
    <property type="match status" value="1"/>
</dbReference>
<dbReference type="InterPro" id="IPR023058">
    <property type="entry name" value="PPIase_PpiC_CS"/>
</dbReference>
<evidence type="ECO:0000256" key="1">
    <source>
        <dbReference type="ARBA" id="ARBA00000971"/>
    </source>
</evidence>
<dbReference type="PANTHER" id="PTHR47245:SF2">
    <property type="entry name" value="PEPTIDYL-PROLYL CIS-TRANS ISOMERASE HP_0175-RELATED"/>
    <property type="match status" value="1"/>
</dbReference>
<dbReference type="SUPFAM" id="SSF54534">
    <property type="entry name" value="FKBP-like"/>
    <property type="match status" value="1"/>
</dbReference>
<evidence type="ECO:0000256" key="8">
    <source>
        <dbReference type="PROSITE-ProRule" id="PRU00278"/>
    </source>
</evidence>
<reference evidence="12 13" key="1">
    <citation type="submission" date="2024-02" db="EMBL/GenBank/DDBJ databases">
        <title>Genome analysis and characterization of Microbaculum marinisediminis sp. nov., isolated from marine sediment.</title>
        <authorList>
            <person name="Du Z.-J."/>
            <person name="Ye Y.-Q."/>
            <person name="Zhang Z.-R."/>
            <person name="Yuan S.-M."/>
            <person name="Zhang X.-Y."/>
        </authorList>
    </citation>
    <scope>NUCLEOTIDE SEQUENCE [LARGE SCALE GENOMIC DNA]</scope>
    <source>
        <strain evidence="12 13">SDUM1044001</strain>
    </source>
</reference>
<dbReference type="InterPro" id="IPR027304">
    <property type="entry name" value="Trigger_fact/SurA_dom_sf"/>
</dbReference>
<dbReference type="GO" id="GO:0003755">
    <property type="term" value="F:peptidyl-prolyl cis-trans isomerase activity"/>
    <property type="evidence" value="ECO:0007669"/>
    <property type="project" value="UniProtKB-KW"/>
</dbReference>
<feature type="compositionally biased region" description="Low complexity" evidence="9">
    <location>
        <begin position="33"/>
        <end position="59"/>
    </location>
</feature>
<protein>
    <recommendedName>
        <fullName evidence="4">Parvulin-like PPIase</fullName>
        <ecNumber evidence="3">5.2.1.8</ecNumber>
    </recommendedName>
    <alternativeName>
        <fullName evidence="6">Peptidyl-prolyl cis-trans isomerase plp</fullName>
    </alternativeName>
    <alternativeName>
        <fullName evidence="7">Rotamase plp</fullName>
    </alternativeName>
</protein>